<dbReference type="InterPro" id="IPR036761">
    <property type="entry name" value="TTHA0802/YceI-like_sf"/>
</dbReference>
<feature type="signal peptide" evidence="1">
    <location>
        <begin position="1"/>
        <end position="21"/>
    </location>
</feature>
<reference evidence="3" key="1">
    <citation type="submission" date="2016-11" db="EMBL/GenBank/DDBJ databases">
        <authorList>
            <person name="Varghese N."/>
            <person name="Submissions S."/>
        </authorList>
    </citation>
    <scope>NUCLEOTIDE SEQUENCE [LARGE SCALE GENOMIC DNA]</scope>
    <source>
        <strain evidence="3">DSM 19858</strain>
    </source>
</reference>
<proteinExistence type="predicted"/>
<keyword evidence="3" id="KW-1185">Reference proteome</keyword>
<gene>
    <name evidence="2" type="ORF">SAMN04488513_11532</name>
</gene>
<dbReference type="EMBL" id="FQYU01000015">
    <property type="protein sequence ID" value="SHJ98770.1"/>
    <property type="molecule type" value="Genomic_DNA"/>
</dbReference>
<keyword evidence="1" id="KW-0732">Signal</keyword>
<evidence type="ECO:0000256" key="1">
    <source>
        <dbReference type="SAM" id="SignalP"/>
    </source>
</evidence>
<accession>A0A1M6NSY6</accession>
<evidence type="ECO:0008006" key="4">
    <source>
        <dbReference type="Google" id="ProtNLM"/>
    </source>
</evidence>
<dbReference type="AlphaFoldDB" id="A0A1M6NSY6"/>
<dbReference type="STRING" id="192903.SAMN04488513_11532"/>
<evidence type="ECO:0000313" key="2">
    <source>
        <dbReference type="EMBL" id="SHJ98770.1"/>
    </source>
</evidence>
<sequence>MMLKKVSLLFAVMAIMAFTTGATLRSTYVAITPDSSLYIKGTTNVNTFSCLFDVTNIDNPVRVDYHREGDRIRFDETTLVLNVDCFDCGGRGINRDFREILNSEEEPHILLALKEIRPIADKTAYEALLDIEIAGETNVYKVPVKVEKDNSLLIQGDLNVRLPNHNIELPSKMFGLINIHENVEIAFKLGIEEIRN</sequence>
<dbReference type="OrthoDB" id="1121590at2"/>
<dbReference type="Proteomes" id="UP000184543">
    <property type="component" value="Unassembled WGS sequence"/>
</dbReference>
<name>A0A1M6NSY6_9FLAO</name>
<evidence type="ECO:0000313" key="3">
    <source>
        <dbReference type="Proteomes" id="UP000184543"/>
    </source>
</evidence>
<feature type="chain" id="PRO_5012816393" description="YceI-like domain-containing protein" evidence="1">
    <location>
        <begin position="22"/>
        <end position="196"/>
    </location>
</feature>
<dbReference type="RefSeq" id="WP_072995667.1">
    <property type="nucleotide sequence ID" value="NZ_FQYU01000015.1"/>
</dbReference>
<protein>
    <recommendedName>
        <fullName evidence="4">YceI-like domain-containing protein</fullName>
    </recommendedName>
</protein>
<dbReference type="Gene3D" id="2.40.128.110">
    <property type="entry name" value="Lipid/polyisoprenoid-binding, YceI-like"/>
    <property type="match status" value="1"/>
</dbReference>
<organism evidence="2 3">
    <name type="scientific">Pseudozobellia thermophila</name>
    <dbReference type="NCBI Taxonomy" id="192903"/>
    <lineage>
        <taxon>Bacteria</taxon>
        <taxon>Pseudomonadati</taxon>
        <taxon>Bacteroidota</taxon>
        <taxon>Flavobacteriia</taxon>
        <taxon>Flavobacteriales</taxon>
        <taxon>Flavobacteriaceae</taxon>
        <taxon>Pseudozobellia</taxon>
    </lineage>
</organism>